<dbReference type="Pfam" id="PF12951">
    <property type="entry name" value="PATR"/>
    <property type="match status" value="7"/>
</dbReference>
<dbReference type="EMBL" id="JAPDDT010000002">
    <property type="protein sequence ID" value="MCW1922484.1"/>
    <property type="molecule type" value="Genomic_DNA"/>
</dbReference>
<dbReference type="InterPro" id="IPR011050">
    <property type="entry name" value="Pectin_lyase_fold/virulence"/>
</dbReference>
<name>A0ABT3GFT7_9BACT</name>
<comment type="caution">
    <text evidence="3">The sequence shown here is derived from an EMBL/GenBank/DDBJ whole genome shotgun (WGS) entry which is preliminary data.</text>
</comment>
<dbReference type="Proteomes" id="UP001320876">
    <property type="component" value="Unassembled WGS sequence"/>
</dbReference>
<protein>
    <submittedName>
        <fullName evidence="3">Autotransporter-associated beta strand repeat-containing protein</fullName>
    </submittedName>
</protein>
<feature type="signal peptide" evidence="2">
    <location>
        <begin position="1"/>
        <end position="28"/>
    </location>
</feature>
<dbReference type="InterPro" id="IPR013425">
    <property type="entry name" value="Autotrns_rpt"/>
</dbReference>
<dbReference type="SUPFAM" id="SSF51126">
    <property type="entry name" value="Pectin lyase-like"/>
    <property type="match status" value="2"/>
</dbReference>
<evidence type="ECO:0000256" key="1">
    <source>
        <dbReference type="ARBA" id="ARBA00022729"/>
    </source>
</evidence>
<dbReference type="NCBIfam" id="TIGR02601">
    <property type="entry name" value="autotrns_rpt"/>
    <property type="match status" value="6"/>
</dbReference>
<organism evidence="3 4">
    <name type="scientific">Luteolibacter arcticus</name>
    <dbReference type="NCBI Taxonomy" id="1581411"/>
    <lineage>
        <taxon>Bacteria</taxon>
        <taxon>Pseudomonadati</taxon>
        <taxon>Verrucomicrobiota</taxon>
        <taxon>Verrucomicrobiia</taxon>
        <taxon>Verrucomicrobiales</taxon>
        <taxon>Verrucomicrobiaceae</taxon>
        <taxon>Luteolibacter</taxon>
    </lineage>
</organism>
<feature type="chain" id="PRO_5046901059" evidence="2">
    <location>
        <begin position="29"/>
        <end position="1736"/>
    </location>
</feature>
<keyword evidence="1 2" id="KW-0732">Signal</keyword>
<proteinExistence type="predicted"/>
<reference evidence="3 4" key="1">
    <citation type="submission" date="2022-10" db="EMBL/GenBank/DDBJ databases">
        <title>Luteolibacter arcticus strain CCTCC AB 2014275, whole genome shotgun sequencing project.</title>
        <authorList>
            <person name="Zhao G."/>
            <person name="Shen L."/>
        </authorList>
    </citation>
    <scope>NUCLEOTIDE SEQUENCE [LARGE SCALE GENOMIC DNA]</scope>
    <source>
        <strain evidence="3 4">CCTCC AB 2014275</strain>
    </source>
</reference>
<evidence type="ECO:0000313" key="3">
    <source>
        <dbReference type="EMBL" id="MCW1922484.1"/>
    </source>
</evidence>
<accession>A0ABT3GFT7</accession>
<keyword evidence="4" id="KW-1185">Reference proteome</keyword>
<sequence length="1736" mass="168768">MKPNLFSRSGGRLALLLTAAALPAPVFAALTWNSAGPTGNWSTAVGNENWNPGPVVWTPNEDAIFDLAAETVTVTEANTIFDDITFGITGFTLANDAMGSLTLSNDFASTITVTNLADTATIAESLANNGVTASSLTKAGAGTLVLSGTNGYTGGTNVSGGTLSIAGSANLGAGTLTFNGGNLTLTGTAQTLAQAVTLTSPALITTPVANTITTFSGLLSGAGALSVTGSGALAFTNTGSTYSGGVTLNNSVRLQIGTNAAALGGGAGTVTVNGTSTPTSGSGSQVYASGAVTLAKNFIISGSGGNSVDSVQRGAIRLDTGAIVSGNITLSANASIGSNTGGGTVSGVISGTGFALTKVDGNTLTLTANNTYTGGTTVHAGALTLGGAAGTGVGRIRGTVTVNSGTTLNLTAVNALGYTTGVKVDTVNLSGTLDNTAAGDNGWGVTYNLTGGTLRSNGGTSSATATQLFAFGSDVGAGGTVVNSLASATTSTVAGRINIRQNNPGNAVAFTVADGAAATDLLVSAAITQASAGYGITKNDAGLMSLTGASSFTGATTVNGGTLLLGSTGTLPSSAITVNSTGSFISSTAGKTFAALTANNGSTLGLAAQTGATTTVTGALTLTTGGNTTIALQDLDANSQTIGTVYDLVTAGSIAGTGSTTLSPNTSFGPTRVTGTTAVAGNKLQLTITGAGANLIWNNASAAGVDTGTWDLNTTANFNNGGSNDVFKVFDAVTFDDSLLSGSPKTVNLTGTLAPAKVTVNNSAGDYTLTSTGTLSGGGSLVKSGTSKLTLTANHTNTGTTTVNGGTLQVGANTPVNVGSLGTGAVSIASGSTVNIRRSDGLTFSNAFSGAGNLTFTGTNNGSGENTQTSHAISGNNSGFSGTMTAEASRLALDSVNDVGTANLVTGTNGQFFITAGTYANNFTIAGDGWGEGAGQLGAIRLSNSSISGTITLAGNSRISTHSGTGAISGPIVGSGFGVTFGTLDPASAQATNLTLSGASTYTGATTIGHNLVSTANITLTGSLGATAVTVNPNSSLNGGGSIATGGSLTFGAGATGLGVNAALANPLTVGGNVNFNGAAGQVSVTVTPGSRIVPGSPFTLLSFTGTTDAVPADFTLVNPANFRAGTFAVTANAVTLDLATKALTWTGTGGLNWAIGGAITNWNDTTPAPSTFFTGDGVTFDDTAGAANGTVTLVGALVPLGLVVNNTATVPYTFTGTGTIGGATSLVKQGVGALTIISAQPTYTGGTTVNGGSIIVDSNNTASRLPNGGSLVINNTGTLVARGTNPLPQSGNALNTTVNAGGTLRFITGTSIAFPTATQSHGHLGNLTLNGGTVDLTYAGAGNAYNDESFQLVGNVTVGGAAASTIQSSEAAALQGMALVGVRTFTVADATGSAAADLTISAEVENSDSNNGALIKAGVGTMSLIAANSYTAGTTVNAGTLLVTNTTNSGTGTGAVTVNTGGTLGGTGAFTGALTVNAGGTVAPGTSAGDLAVGATVIAGTYACEVNGATEDTLVVTGALNITGATLNVSAIGDGATAGEYIIATYTGALTGTFSGLAEGATVLPGYTITYATAGQIKLVTGGPSYSSWAASFSPNPGLANVDFENDGFENGTEFILGGSPISGSNNPKIYSFAVDTNADLAKELVMTIAVPVGTPAFSTGAPSTSSFAGFGIAVQGSMTLASYPLTVTPVTPVTTNLPTLTPQGGVSYEYRSFSLGGSNGLPSKGFLRVSVTNP</sequence>
<evidence type="ECO:0000256" key="2">
    <source>
        <dbReference type="SAM" id="SignalP"/>
    </source>
</evidence>
<evidence type="ECO:0000313" key="4">
    <source>
        <dbReference type="Proteomes" id="UP001320876"/>
    </source>
</evidence>
<gene>
    <name evidence="3" type="ORF">OKA05_07950</name>
</gene>
<dbReference type="RefSeq" id="WP_264486591.1">
    <property type="nucleotide sequence ID" value="NZ_JAPDDT010000002.1"/>
</dbReference>